<protein>
    <submittedName>
        <fullName evidence="1">Transcriptional regulator</fullName>
    </submittedName>
</protein>
<evidence type="ECO:0000313" key="1">
    <source>
        <dbReference type="EMBL" id="GAA0558650.1"/>
    </source>
</evidence>
<dbReference type="SUPFAM" id="SSF46785">
    <property type="entry name" value="Winged helix' DNA-binding domain"/>
    <property type="match status" value="1"/>
</dbReference>
<gene>
    <name evidence="1" type="ORF">GCM10008942_03910</name>
</gene>
<dbReference type="EMBL" id="BAAADD010000001">
    <property type="protein sequence ID" value="GAA0558650.1"/>
    <property type="molecule type" value="Genomic_DNA"/>
</dbReference>
<dbReference type="Pfam" id="PF25212">
    <property type="entry name" value="HVO_A0114"/>
    <property type="match status" value="1"/>
</dbReference>
<sequence length="117" mass="12891">MNAQARTVVLGVADRREASRRAAQALKSRAPHTFINFASSELLFKLLSTKRREILRALTGAGPLSIREIARRMERDIKAVHGDVTMLLTAGVLQKTEDGLVELPFDVIRVDVVLKAG</sequence>
<evidence type="ECO:0000313" key="2">
    <source>
        <dbReference type="Proteomes" id="UP001499951"/>
    </source>
</evidence>
<dbReference type="InterPro" id="IPR036390">
    <property type="entry name" value="WH_DNA-bd_sf"/>
</dbReference>
<name>A0ABP3P8Q8_9PROT</name>
<proteinExistence type="predicted"/>
<organism evidence="1 2">
    <name type="scientific">Rhizomicrobium electricum</name>
    <dbReference type="NCBI Taxonomy" id="480070"/>
    <lineage>
        <taxon>Bacteria</taxon>
        <taxon>Pseudomonadati</taxon>
        <taxon>Pseudomonadota</taxon>
        <taxon>Alphaproteobacteria</taxon>
        <taxon>Micropepsales</taxon>
        <taxon>Micropepsaceae</taxon>
        <taxon>Rhizomicrobium</taxon>
    </lineage>
</organism>
<reference evidence="2" key="1">
    <citation type="journal article" date="2019" name="Int. J. Syst. Evol. Microbiol.">
        <title>The Global Catalogue of Microorganisms (GCM) 10K type strain sequencing project: providing services to taxonomists for standard genome sequencing and annotation.</title>
        <authorList>
            <consortium name="The Broad Institute Genomics Platform"/>
            <consortium name="The Broad Institute Genome Sequencing Center for Infectious Disease"/>
            <person name="Wu L."/>
            <person name="Ma J."/>
        </authorList>
    </citation>
    <scope>NUCLEOTIDE SEQUENCE [LARGE SCALE GENOMIC DNA]</scope>
    <source>
        <strain evidence="2">JCM 15089</strain>
    </source>
</reference>
<dbReference type="Proteomes" id="UP001499951">
    <property type="component" value="Unassembled WGS sequence"/>
</dbReference>
<keyword evidence="2" id="KW-1185">Reference proteome</keyword>
<accession>A0ABP3P8Q8</accession>
<dbReference type="RefSeq" id="WP_166930944.1">
    <property type="nucleotide sequence ID" value="NZ_BAAADD010000001.1"/>
</dbReference>
<dbReference type="Gene3D" id="1.10.10.10">
    <property type="entry name" value="Winged helix-like DNA-binding domain superfamily/Winged helix DNA-binding domain"/>
    <property type="match status" value="1"/>
</dbReference>
<comment type="caution">
    <text evidence="1">The sequence shown here is derived from an EMBL/GenBank/DDBJ whole genome shotgun (WGS) entry which is preliminary data.</text>
</comment>
<dbReference type="InterPro" id="IPR036388">
    <property type="entry name" value="WH-like_DNA-bd_sf"/>
</dbReference>